<reference evidence="2 3" key="1">
    <citation type="submission" date="2020-08" db="EMBL/GenBank/DDBJ databases">
        <title>Description of novel Flavobacterium F-380 isolate.</title>
        <authorList>
            <person name="Saticioglu I.B."/>
            <person name="Duman M."/>
            <person name="Altun S."/>
        </authorList>
    </citation>
    <scope>NUCLEOTIDE SEQUENCE [LARGE SCALE GENOMIC DNA]</scope>
    <source>
        <strain evidence="2 3">F-380</strain>
    </source>
</reference>
<keyword evidence="3" id="KW-1185">Reference proteome</keyword>
<dbReference type="InterPro" id="IPR021109">
    <property type="entry name" value="Peptidase_aspartic_dom_sf"/>
</dbReference>
<dbReference type="PROSITE" id="PS51257">
    <property type="entry name" value="PROKAR_LIPOPROTEIN"/>
    <property type="match status" value="1"/>
</dbReference>
<comment type="caution">
    <text evidence="2">The sequence shown here is derived from an EMBL/GenBank/DDBJ whole genome shotgun (WGS) entry which is preliminary data.</text>
</comment>
<dbReference type="SUPFAM" id="SSF50630">
    <property type="entry name" value="Acid proteases"/>
    <property type="match status" value="1"/>
</dbReference>
<protein>
    <submittedName>
        <fullName evidence="2">Clan AA aspartic protease</fullName>
    </submittedName>
</protein>
<gene>
    <name evidence="2" type="ORF">H8R23_07620</name>
</gene>
<dbReference type="Gene3D" id="2.40.70.10">
    <property type="entry name" value="Acid Proteases"/>
    <property type="match status" value="1"/>
</dbReference>
<dbReference type="Pfam" id="PF13650">
    <property type="entry name" value="Asp_protease_2"/>
    <property type="match status" value="1"/>
</dbReference>
<dbReference type="GO" id="GO:0008233">
    <property type="term" value="F:peptidase activity"/>
    <property type="evidence" value="ECO:0007669"/>
    <property type="project" value="UniProtKB-KW"/>
</dbReference>
<dbReference type="EMBL" id="JACRUJ010000002">
    <property type="protein sequence ID" value="MBC5841273.1"/>
    <property type="molecule type" value="Genomic_DNA"/>
</dbReference>
<dbReference type="RefSeq" id="WP_187009864.1">
    <property type="nucleotide sequence ID" value="NZ_JACRUI010000002.1"/>
</dbReference>
<keyword evidence="2" id="KW-0378">Hydrolase</keyword>
<accession>A0ABR7J746</accession>
<evidence type="ECO:0000313" key="3">
    <source>
        <dbReference type="Proteomes" id="UP000629963"/>
    </source>
</evidence>
<sequence>MLKLKVLKNNWHLLLVLLSFACNAQKVTLNQGNTLEQKYYSEIPFEYVNGKIIIPVVIQDKTYRFLLDTGAPNCISLHLKKELNTTVVQQLPVTDANNTKSMMDIVTLPELSIGGITFQNSVALAYTEDKNIIFDCFEIDGFIGSTLLRNSILQIDTKNKVIRITTDLEKVVIDKKRGTKVALKGNQSSPFIWIKITSKKSAKEQVLLDTGMKGFYDLSTRAYSIFKDKTEIRLLNTGNGSASLGMFENTKSDNTFRVLVPEVTIAKAKFTNITTTTTSDNNSRIGMDFLENGIGTLDYKNKKFYYTAYKDTTDLSELVLPFTPTIVNNKLSIGIVWDETLKAKITTGDEILEINGVNYEQYLICDLITKPSVFKNIVIKELLIKKADNTIIKINL</sequence>
<keyword evidence="2" id="KW-0645">Protease</keyword>
<feature type="chain" id="PRO_5045281949" evidence="1">
    <location>
        <begin position="25"/>
        <end position="396"/>
    </location>
</feature>
<evidence type="ECO:0000313" key="2">
    <source>
        <dbReference type="EMBL" id="MBC5841273.1"/>
    </source>
</evidence>
<dbReference type="GO" id="GO:0006508">
    <property type="term" value="P:proteolysis"/>
    <property type="evidence" value="ECO:0007669"/>
    <property type="project" value="UniProtKB-KW"/>
</dbReference>
<proteinExistence type="predicted"/>
<feature type="signal peptide" evidence="1">
    <location>
        <begin position="1"/>
        <end position="24"/>
    </location>
</feature>
<dbReference type="CDD" id="cd05483">
    <property type="entry name" value="retropepsin_like_bacteria"/>
    <property type="match status" value="1"/>
</dbReference>
<keyword evidence="1" id="KW-0732">Signal</keyword>
<name>A0ABR7J746_9FLAO</name>
<dbReference type="InterPro" id="IPR034122">
    <property type="entry name" value="Retropepsin-like_bacterial"/>
</dbReference>
<dbReference type="Proteomes" id="UP000629963">
    <property type="component" value="Unassembled WGS sequence"/>
</dbReference>
<organism evidence="2 3">
    <name type="scientific">Flavobacterium kayseriense</name>
    <dbReference type="NCBI Taxonomy" id="2764714"/>
    <lineage>
        <taxon>Bacteria</taxon>
        <taxon>Pseudomonadati</taxon>
        <taxon>Bacteroidota</taxon>
        <taxon>Flavobacteriia</taxon>
        <taxon>Flavobacteriales</taxon>
        <taxon>Flavobacteriaceae</taxon>
        <taxon>Flavobacterium</taxon>
    </lineage>
</organism>
<evidence type="ECO:0000256" key="1">
    <source>
        <dbReference type="SAM" id="SignalP"/>
    </source>
</evidence>